<feature type="compositionally biased region" description="Polar residues" evidence="1">
    <location>
        <begin position="1"/>
        <end position="11"/>
    </location>
</feature>
<reference evidence="3" key="1">
    <citation type="journal article" date="2019" name="bioRxiv">
        <title>The Genome of the Zebra Mussel, Dreissena polymorpha: A Resource for Invasive Species Research.</title>
        <authorList>
            <person name="McCartney M.A."/>
            <person name="Auch B."/>
            <person name="Kono T."/>
            <person name="Mallez S."/>
            <person name="Zhang Y."/>
            <person name="Obille A."/>
            <person name="Becker A."/>
            <person name="Abrahante J.E."/>
            <person name="Garbe J."/>
            <person name="Badalamenti J.P."/>
            <person name="Herman A."/>
            <person name="Mangelson H."/>
            <person name="Liachko I."/>
            <person name="Sullivan S."/>
            <person name="Sone E.D."/>
            <person name="Koren S."/>
            <person name="Silverstein K.A.T."/>
            <person name="Beckman K.B."/>
            <person name="Gohl D.M."/>
        </authorList>
    </citation>
    <scope>NUCLEOTIDE SEQUENCE</scope>
    <source>
        <strain evidence="3">Duluth1</strain>
        <tissue evidence="3">Whole animal</tissue>
    </source>
</reference>
<reference evidence="3" key="2">
    <citation type="submission" date="2020-11" db="EMBL/GenBank/DDBJ databases">
        <authorList>
            <person name="McCartney M.A."/>
            <person name="Auch B."/>
            <person name="Kono T."/>
            <person name="Mallez S."/>
            <person name="Becker A."/>
            <person name="Gohl D.M."/>
            <person name="Silverstein K.A.T."/>
            <person name="Koren S."/>
            <person name="Bechman K.B."/>
            <person name="Herman A."/>
            <person name="Abrahante J.E."/>
            <person name="Garbe J."/>
        </authorList>
    </citation>
    <scope>NUCLEOTIDE SEQUENCE</scope>
    <source>
        <strain evidence="3">Duluth1</strain>
        <tissue evidence="3">Whole animal</tissue>
    </source>
</reference>
<sequence length="122" mass="13743">MSELDTVTTGVSDDHQSKSLNGYEQSTSLLDFADQVPESSPEIVVRRNSPNNATDIQKTASPRASNEITLRSTADRAERFQRMKQKTIIMFVLTVIFAVTMFLNAVMISYNTMDVLNEKVRH</sequence>
<name>A0A9D4MX50_DREPO</name>
<keyword evidence="2" id="KW-0812">Transmembrane</keyword>
<evidence type="ECO:0000256" key="1">
    <source>
        <dbReference type="SAM" id="MobiDB-lite"/>
    </source>
</evidence>
<accession>A0A9D4MX50</accession>
<comment type="caution">
    <text evidence="3">The sequence shown here is derived from an EMBL/GenBank/DDBJ whole genome shotgun (WGS) entry which is preliminary data.</text>
</comment>
<feature type="region of interest" description="Disordered" evidence="1">
    <location>
        <begin position="40"/>
        <end position="70"/>
    </location>
</feature>
<feature type="compositionally biased region" description="Polar residues" evidence="1">
    <location>
        <begin position="48"/>
        <end position="70"/>
    </location>
</feature>
<evidence type="ECO:0000313" key="3">
    <source>
        <dbReference type="EMBL" id="KAH3882807.1"/>
    </source>
</evidence>
<keyword evidence="2" id="KW-1133">Transmembrane helix</keyword>
<evidence type="ECO:0000256" key="2">
    <source>
        <dbReference type="SAM" id="Phobius"/>
    </source>
</evidence>
<protein>
    <submittedName>
        <fullName evidence="3">Uncharacterized protein</fullName>
    </submittedName>
</protein>
<dbReference type="EMBL" id="JAIWYP010000001">
    <property type="protein sequence ID" value="KAH3882807.1"/>
    <property type="molecule type" value="Genomic_DNA"/>
</dbReference>
<feature type="region of interest" description="Disordered" evidence="1">
    <location>
        <begin position="1"/>
        <end position="20"/>
    </location>
</feature>
<keyword evidence="2" id="KW-0472">Membrane</keyword>
<keyword evidence="4" id="KW-1185">Reference proteome</keyword>
<dbReference type="Proteomes" id="UP000828390">
    <property type="component" value="Unassembled WGS sequence"/>
</dbReference>
<proteinExistence type="predicted"/>
<feature type="transmembrane region" description="Helical" evidence="2">
    <location>
        <begin position="88"/>
        <end position="110"/>
    </location>
</feature>
<dbReference type="AlphaFoldDB" id="A0A9D4MX50"/>
<evidence type="ECO:0000313" key="4">
    <source>
        <dbReference type="Proteomes" id="UP000828390"/>
    </source>
</evidence>
<gene>
    <name evidence="3" type="ORF">DPMN_006752</name>
</gene>
<organism evidence="3 4">
    <name type="scientific">Dreissena polymorpha</name>
    <name type="common">Zebra mussel</name>
    <name type="synonym">Mytilus polymorpha</name>
    <dbReference type="NCBI Taxonomy" id="45954"/>
    <lineage>
        <taxon>Eukaryota</taxon>
        <taxon>Metazoa</taxon>
        <taxon>Spiralia</taxon>
        <taxon>Lophotrochozoa</taxon>
        <taxon>Mollusca</taxon>
        <taxon>Bivalvia</taxon>
        <taxon>Autobranchia</taxon>
        <taxon>Heteroconchia</taxon>
        <taxon>Euheterodonta</taxon>
        <taxon>Imparidentia</taxon>
        <taxon>Neoheterodontei</taxon>
        <taxon>Myida</taxon>
        <taxon>Dreissenoidea</taxon>
        <taxon>Dreissenidae</taxon>
        <taxon>Dreissena</taxon>
    </lineage>
</organism>